<keyword evidence="2" id="KW-0547">Nucleotide-binding</keyword>
<dbReference type="PROSITE" id="PS00662">
    <property type="entry name" value="T2SP_E"/>
    <property type="match status" value="1"/>
</dbReference>
<dbReference type="EMBL" id="JBDPZD010000012">
    <property type="protein sequence ID" value="MEO3693786.1"/>
    <property type="molecule type" value="Genomic_DNA"/>
</dbReference>
<dbReference type="CDD" id="cd01129">
    <property type="entry name" value="PulE-GspE-like"/>
    <property type="match status" value="1"/>
</dbReference>
<evidence type="ECO:0000256" key="3">
    <source>
        <dbReference type="ARBA" id="ARBA00022840"/>
    </source>
</evidence>
<sequence length="851" mass="94165">MHDPSVPLEWPQSAQPPMASGSAADATSADRPGFAWPSPPYAAYPQARPQVGPEPCELLGLNNGRTQGQLLRFIPNERQVVVNVPPSRNNMPLRLSQFRALKLMRALAVPPRSQDDDGGFAVDQRPRTQFKLVFQGGDELKGTTIGYLHDELGLFLFPPVSESDDSVRRIFFPQEAIAHFEVGEPLGKMLLKDKLVTSGQIEAAAVTQSELRNRRVGDILVEQQVVTVDELMRAIEQQARMPMVRIGEALLALEMVTPEQLEVALEQQRHDRSVPLGELLVRQGVISRAALQSTLARKMGYPVVDVENFAVEPDAVRKLPYAVAKRLEVLPLAIRDGRLVVAMEDPTRRDALDELEFITQLKIVPTLTKLGTLVFSIPQVFERYGGDAAGSSSGSDFNLPSFTPDFKLDSIELLNSLEREQTPSKADDREDDSAVEQSDNSLVRLLNSLIIDAHSQGASDIHIETSPGKEKVRVRFRRDGVLHQQMELPHTYRNALIARIKIMCDLDISERRKPQDGKINFAKFSPQHKLELRVATIPTNNGLEDVVMRLLASSKPIPLEKLGLTEANRKGLETAVARPYGMVLCVGPTGSGKTTTLHSALAHINTPERKIWTAEDPVEITQAGLRQVQVNPKIEWTFAKALRSFLRADPDVIMVGEIRDRETAEIAVEASLTGHLVLSTLHTNSAAETITRLLDMGMDPFNFGDSLLAVLAQRLVRRCCSQCQTRGPLEGPELDELLADFLHVFPKETRPTEDAVLDEWRKVYAQDGKFVRYQSTGCDACGGTGYRGRAGLHELLRVTPGIRRQIQTGARAEEILHTALADGLRTLRQDGIQKVLQGITTLAEVRSTSNA</sequence>
<dbReference type="InterPro" id="IPR037257">
    <property type="entry name" value="T2SS_E_N_sf"/>
</dbReference>
<dbReference type="Pfam" id="PF05157">
    <property type="entry name" value="MshEN"/>
    <property type="match status" value="1"/>
</dbReference>
<evidence type="ECO:0000256" key="4">
    <source>
        <dbReference type="SAM" id="MobiDB-lite"/>
    </source>
</evidence>
<dbReference type="SUPFAM" id="SSF160246">
    <property type="entry name" value="EspE N-terminal domain-like"/>
    <property type="match status" value="2"/>
</dbReference>
<gene>
    <name evidence="6" type="ORF">ABDJ85_20110</name>
</gene>
<dbReference type="PANTHER" id="PTHR30258:SF1">
    <property type="entry name" value="PROTEIN TRANSPORT PROTEIN HOFB HOMOLOG"/>
    <property type="match status" value="1"/>
</dbReference>
<proteinExistence type="inferred from homology"/>
<feature type="domain" description="Bacterial type II secretion system protein E" evidence="5">
    <location>
        <begin position="646"/>
        <end position="660"/>
    </location>
</feature>
<dbReference type="InterPro" id="IPR027417">
    <property type="entry name" value="P-loop_NTPase"/>
</dbReference>
<comment type="similarity">
    <text evidence="1">Belongs to the GSP E family.</text>
</comment>
<dbReference type="Gene3D" id="3.30.450.90">
    <property type="match status" value="1"/>
</dbReference>
<dbReference type="Gene3D" id="3.30.300.160">
    <property type="entry name" value="Type II secretion system, protein E, N-terminal domain"/>
    <property type="match status" value="1"/>
</dbReference>
<evidence type="ECO:0000256" key="1">
    <source>
        <dbReference type="ARBA" id="ARBA00006611"/>
    </source>
</evidence>
<name>A0ABV0G7U9_9BURK</name>
<evidence type="ECO:0000313" key="7">
    <source>
        <dbReference type="Proteomes" id="UP001495147"/>
    </source>
</evidence>
<accession>A0ABV0G7U9</accession>
<evidence type="ECO:0000313" key="6">
    <source>
        <dbReference type="EMBL" id="MEO3693786.1"/>
    </source>
</evidence>
<reference evidence="6 7" key="1">
    <citation type="submission" date="2024-05" db="EMBL/GenBank/DDBJ databases">
        <title>Roseateles sp. DJS-2-20 16S ribosomal RNA gene Genome sequencing and assembly.</title>
        <authorList>
            <person name="Woo H."/>
        </authorList>
    </citation>
    <scope>NUCLEOTIDE SEQUENCE [LARGE SCALE GENOMIC DNA]</scope>
    <source>
        <strain evidence="6 7">DJS-2-20</strain>
    </source>
</reference>
<feature type="compositionally biased region" description="Low complexity" evidence="4">
    <location>
        <begin position="19"/>
        <end position="30"/>
    </location>
</feature>
<dbReference type="Pfam" id="PF00437">
    <property type="entry name" value="T2SSE"/>
    <property type="match status" value="1"/>
</dbReference>
<dbReference type="Proteomes" id="UP001495147">
    <property type="component" value="Unassembled WGS sequence"/>
</dbReference>
<dbReference type="InterPro" id="IPR001482">
    <property type="entry name" value="T2SS/T4SS_dom"/>
</dbReference>
<dbReference type="RefSeq" id="WP_347706598.1">
    <property type="nucleotide sequence ID" value="NZ_JBDPZD010000012.1"/>
</dbReference>
<keyword evidence="7" id="KW-1185">Reference proteome</keyword>
<dbReference type="InterPro" id="IPR007831">
    <property type="entry name" value="T2SS_GspE_N"/>
</dbReference>
<dbReference type="SUPFAM" id="SSF52540">
    <property type="entry name" value="P-loop containing nucleoside triphosphate hydrolases"/>
    <property type="match status" value="1"/>
</dbReference>
<dbReference type="PANTHER" id="PTHR30258">
    <property type="entry name" value="TYPE II SECRETION SYSTEM PROTEIN GSPE-RELATED"/>
    <property type="match status" value="1"/>
</dbReference>
<feature type="region of interest" description="Disordered" evidence="4">
    <location>
        <begin position="1"/>
        <end position="48"/>
    </location>
</feature>
<organism evidence="6 7">
    <name type="scientific">Roseateles paludis</name>
    <dbReference type="NCBI Taxonomy" id="3145238"/>
    <lineage>
        <taxon>Bacteria</taxon>
        <taxon>Pseudomonadati</taxon>
        <taxon>Pseudomonadota</taxon>
        <taxon>Betaproteobacteria</taxon>
        <taxon>Burkholderiales</taxon>
        <taxon>Sphaerotilaceae</taxon>
        <taxon>Roseateles</taxon>
    </lineage>
</organism>
<keyword evidence="3" id="KW-0067">ATP-binding</keyword>
<evidence type="ECO:0000259" key="5">
    <source>
        <dbReference type="PROSITE" id="PS00662"/>
    </source>
</evidence>
<protein>
    <submittedName>
        <fullName evidence="6">ATPase, T2SS/T4P/T4SS family</fullName>
    </submittedName>
</protein>
<comment type="caution">
    <text evidence="6">The sequence shown here is derived from an EMBL/GenBank/DDBJ whole genome shotgun (WGS) entry which is preliminary data.</text>
</comment>
<dbReference type="Gene3D" id="3.40.50.300">
    <property type="entry name" value="P-loop containing nucleotide triphosphate hydrolases"/>
    <property type="match status" value="1"/>
</dbReference>
<evidence type="ECO:0000256" key="2">
    <source>
        <dbReference type="ARBA" id="ARBA00022741"/>
    </source>
</evidence>